<dbReference type="Proteomes" id="UP000186465">
    <property type="component" value="Unassembled WGS sequence"/>
</dbReference>
<evidence type="ECO:0000256" key="1">
    <source>
        <dbReference type="SAM" id="MobiDB-lite"/>
    </source>
</evidence>
<dbReference type="STRING" id="156892.BM477_05640"/>
<keyword evidence="2" id="KW-0812">Transmembrane</keyword>
<dbReference type="Pfam" id="PF10724">
    <property type="entry name" value="DUF2516"/>
    <property type="match status" value="1"/>
</dbReference>
<accession>A0A1Q5PMD1</accession>
<gene>
    <name evidence="3" type="ORF">BM477_05640</name>
</gene>
<dbReference type="AlphaFoldDB" id="A0A1Q5PMD1"/>
<reference evidence="4" key="1">
    <citation type="submission" date="2016-11" db="EMBL/GenBank/DDBJ databases">
        <title>Actinomyces gypaetusis sp. nov. isolated from Gypaetus barbatus in Qinghai Tibet Plateau China.</title>
        <authorList>
            <person name="Meng X."/>
        </authorList>
    </citation>
    <scope>NUCLEOTIDE SEQUENCE [LARGE SCALE GENOMIC DNA]</scope>
    <source>
        <strain evidence="4">DSM 15383</strain>
    </source>
</reference>
<keyword evidence="2" id="KW-0472">Membrane</keyword>
<dbReference type="InterPro" id="IPR019662">
    <property type="entry name" value="DUF2516"/>
</dbReference>
<dbReference type="RefSeq" id="WP_075361708.1">
    <property type="nucleotide sequence ID" value="NZ_MPDM01000005.1"/>
</dbReference>
<protein>
    <submittedName>
        <fullName evidence="3">Uncharacterized protein</fullName>
    </submittedName>
</protein>
<name>A0A1Q5PMD1_9ACTO</name>
<proteinExistence type="predicted"/>
<comment type="caution">
    <text evidence="3">The sequence shown here is derived from an EMBL/GenBank/DDBJ whole genome shotgun (WGS) entry which is preliminary data.</text>
</comment>
<feature type="region of interest" description="Disordered" evidence="1">
    <location>
        <begin position="127"/>
        <end position="146"/>
    </location>
</feature>
<feature type="transmembrane region" description="Helical" evidence="2">
    <location>
        <begin position="6"/>
        <end position="29"/>
    </location>
</feature>
<organism evidence="3 4">
    <name type="scientific">Boudabousia marimammalium</name>
    <dbReference type="NCBI Taxonomy" id="156892"/>
    <lineage>
        <taxon>Bacteria</taxon>
        <taxon>Bacillati</taxon>
        <taxon>Actinomycetota</taxon>
        <taxon>Actinomycetes</taxon>
        <taxon>Actinomycetales</taxon>
        <taxon>Actinomycetaceae</taxon>
        <taxon>Boudabousia</taxon>
    </lineage>
</organism>
<evidence type="ECO:0000256" key="2">
    <source>
        <dbReference type="SAM" id="Phobius"/>
    </source>
</evidence>
<evidence type="ECO:0000313" key="4">
    <source>
        <dbReference type="Proteomes" id="UP000186465"/>
    </source>
</evidence>
<feature type="transmembrane region" description="Helical" evidence="2">
    <location>
        <begin position="49"/>
        <end position="70"/>
    </location>
</feature>
<keyword evidence="4" id="KW-1185">Reference proteome</keyword>
<dbReference type="EMBL" id="MPDM01000005">
    <property type="protein sequence ID" value="OKL48679.1"/>
    <property type="molecule type" value="Genomic_DNA"/>
</dbReference>
<evidence type="ECO:0000313" key="3">
    <source>
        <dbReference type="EMBL" id="OKL48679.1"/>
    </source>
</evidence>
<dbReference type="OrthoDB" id="4774469at2"/>
<keyword evidence="2" id="KW-1133">Transmembrane helix</keyword>
<feature type="transmembrane region" description="Helical" evidence="2">
    <location>
        <begin position="90"/>
        <end position="110"/>
    </location>
</feature>
<sequence length="146" mass="16063">MGVVLNTIMVTVQAVLAILLFGMMIHGAVHAAVQPSDAFIAFARRSKKFWVILLFVGAFFTWGSAAYGLMQILSLMGISVPAISIRIASSAPTLSFFGILLFVAPATYFAGDYKKVKHFKAYRKGRGQFRQRPGNPYGDSRGPRDW</sequence>